<evidence type="ECO:0000256" key="1">
    <source>
        <dbReference type="SAM" id="MobiDB-lite"/>
    </source>
</evidence>
<gene>
    <name evidence="2" type="ORF">TVY486_0502580</name>
</gene>
<sequence>MVSRPQSRRTQRAYGKGSPDHVVGADLEDRKGQDDEVTSTAGDEFQSALPADVYEGDGPMSTSAGPVIPQPRKRQRIETTAGTTLVNEGSVVEGAALLEPERRENANVGADEDQDGQYIRQTVTYSRNSGSYVSLRERSFGSTIGHEGFFHDLKTLRPLRVQLGVCPL</sequence>
<accession>G0TVU0</accession>
<dbReference type="EMBL" id="HE573021">
    <property type="protein sequence ID" value="CCC48056.1"/>
    <property type="molecule type" value="Genomic_DNA"/>
</dbReference>
<organism evidence="2">
    <name type="scientific">Trypanosoma vivax (strain Y486)</name>
    <dbReference type="NCBI Taxonomy" id="1055687"/>
    <lineage>
        <taxon>Eukaryota</taxon>
        <taxon>Discoba</taxon>
        <taxon>Euglenozoa</taxon>
        <taxon>Kinetoplastea</taxon>
        <taxon>Metakinetoplastina</taxon>
        <taxon>Trypanosomatida</taxon>
        <taxon>Trypanosomatidae</taxon>
        <taxon>Trypanosoma</taxon>
        <taxon>Duttonella</taxon>
    </lineage>
</organism>
<feature type="non-terminal residue" evidence="2">
    <location>
        <position position="168"/>
    </location>
</feature>
<protein>
    <submittedName>
        <fullName evidence="2">Uncharacterized protein</fullName>
    </submittedName>
</protein>
<dbReference type="VEuPathDB" id="TriTrypDB:TvY486_0502580"/>
<evidence type="ECO:0000313" key="2">
    <source>
        <dbReference type="EMBL" id="CCC48056.1"/>
    </source>
</evidence>
<dbReference type="AlphaFoldDB" id="G0TVU0"/>
<feature type="region of interest" description="Disordered" evidence="1">
    <location>
        <begin position="1"/>
        <end position="74"/>
    </location>
</feature>
<name>G0TVU0_TRYVY</name>
<proteinExistence type="predicted"/>
<reference evidence="2" key="1">
    <citation type="journal article" date="2012" name="Proc. Natl. Acad. Sci. U.S.A.">
        <title>Antigenic diversity is generated by distinct evolutionary mechanisms in African trypanosome species.</title>
        <authorList>
            <person name="Jackson A.P."/>
            <person name="Berry A."/>
            <person name="Aslett M."/>
            <person name="Allison H.C."/>
            <person name="Burton P."/>
            <person name="Vavrova-Anderson J."/>
            <person name="Brown R."/>
            <person name="Browne H."/>
            <person name="Corton N."/>
            <person name="Hauser H."/>
            <person name="Gamble J."/>
            <person name="Gilderthorp R."/>
            <person name="Marcello L."/>
            <person name="McQuillan J."/>
            <person name="Otto T.D."/>
            <person name="Quail M.A."/>
            <person name="Sanders M.J."/>
            <person name="van Tonder A."/>
            <person name="Ginger M.L."/>
            <person name="Field M.C."/>
            <person name="Barry J.D."/>
            <person name="Hertz-Fowler C."/>
            <person name="Berriman M."/>
        </authorList>
    </citation>
    <scope>NUCLEOTIDE SEQUENCE</scope>
    <source>
        <strain evidence="2">Y486</strain>
    </source>
</reference>
<feature type="compositionally biased region" description="Basic residues" evidence="1">
    <location>
        <begin position="1"/>
        <end position="11"/>
    </location>
</feature>